<sequence length="357" mass="40333">MAIIEHIAGLEVTVEVDGEIAKEYEPIGIGDAPPQLEDFHIPRPRTGTKRRWQSIREDSGPAAASEAHPDRAPYVAKYFEGKPGAAFAVRFKRSPLFTHRGHHIATQLSVDNETLSLRHDETVKGVGNHAAKTWFFTAIGTAVNQDGGRKHTDFHFASLETHEDELVTLAEIQAQTSACRKLGVIRLECFYMHASKYSTMRFRVDPAFNREKDGVAQGVPAQVSEKAIKGKSIDLQAEHKPSIESYSYDWFEVSHDNFMEEKRRPFDVFEFRYRTMEGLYKEGIVPRPGSVQDLAQSMSEAEARRLAQAYLEAQEVSSRGVKREREPDGISLSDEAFQARYKTRRLDSGQFEVDLTD</sequence>
<gene>
    <name evidence="3" type="ORF">QBC34DRAFT_469792</name>
</gene>
<dbReference type="AlphaFoldDB" id="A0AAV9GE62"/>
<reference evidence="3" key="2">
    <citation type="submission" date="2023-05" db="EMBL/GenBank/DDBJ databases">
        <authorList>
            <consortium name="Lawrence Berkeley National Laboratory"/>
            <person name="Steindorff A."/>
            <person name="Hensen N."/>
            <person name="Bonometti L."/>
            <person name="Westerberg I."/>
            <person name="Brannstrom I.O."/>
            <person name="Guillou S."/>
            <person name="Cros-Aarteil S."/>
            <person name="Calhoun S."/>
            <person name="Haridas S."/>
            <person name="Kuo A."/>
            <person name="Mondo S."/>
            <person name="Pangilinan J."/>
            <person name="Riley R."/>
            <person name="Labutti K."/>
            <person name="Andreopoulos B."/>
            <person name="Lipzen A."/>
            <person name="Chen C."/>
            <person name="Yanf M."/>
            <person name="Daum C."/>
            <person name="Ng V."/>
            <person name="Clum A."/>
            <person name="Ohm R."/>
            <person name="Martin F."/>
            <person name="Silar P."/>
            <person name="Natvig D."/>
            <person name="Lalanne C."/>
            <person name="Gautier V."/>
            <person name="Ament-Velasquez S.L."/>
            <person name="Kruys A."/>
            <person name="Hutchinson M.I."/>
            <person name="Powell A.J."/>
            <person name="Barry K."/>
            <person name="Miller A.N."/>
            <person name="Grigoriev I.V."/>
            <person name="Debuchy R."/>
            <person name="Gladieux P."/>
            <person name="Thoren M.H."/>
            <person name="Johannesson H."/>
        </authorList>
    </citation>
    <scope>NUCLEOTIDE SEQUENCE</scope>
    <source>
        <strain evidence="3">PSN243</strain>
    </source>
</reference>
<feature type="region of interest" description="Disordered" evidence="1">
    <location>
        <begin position="32"/>
        <end position="68"/>
    </location>
</feature>
<accession>A0AAV9GE62</accession>
<comment type="caution">
    <text evidence="3">The sequence shown here is derived from an EMBL/GenBank/DDBJ whole genome shotgun (WGS) entry which is preliminary data.</text>
</comment>
<name>A0AAV9GE62_9PEZI</name>
<protein>
    <recommendedName>
        <fullName evidence="2">DUF7918 domain-containing protein</fullName>
    </recommendedName>
</protein>
<dbReference type="EMBL" id="MU865957">
    <property type="protein sequence ID" value="KAK4446403.1"/>
    <property type="molecule type" value="Genomic_DNA"/>
</dbReference>
<reference evidence="3" key="1">
    <citation type="journal article" date="2023" name="Mol. Phylogenet. Evol.">
        <title>Genome-scale phylogeny and comparative genomics of the fungal order Sordariales.</title>
        <authorList>
            <person name="Hensen N."/>
            <person name="Bonometti L."/>
            <person name="Westerberg I."/>
            <person name="Brannstrom I.O."/>
            <person name="Guillou S."/>
            <person name="Cros-Aarteil S."/>
            <person name="Calhoun S."/>
            <person name="Haridas S."/>
            <person name="Kuo A."/>
            <person name="Mondo S."/>
            <person name="Pangilinan J."/>
            <person name="Riley R."/>
            <person name="LaButti K."/>
            <person name="Andreopoulos B."/>
            <person name="Lipzen A."/>
            <person name="Chen C."/>
            <person name="Yan M."/>
            <person name="Daum C."/>
            <person name="Ng V."/>
            <person name="Clum A."/>
            <person name="Steindorff A."/>
            <person name="Ohm R.A."/>
            <person name="Martin F."/>
            <person name="Silar P."/>
            <person name="Natvig D.O."/>
            <person name="Lalanne C."/>
            <person name="Gautier V."/>
            <person name="Ament-Velasquez S.L."/>
            <person name="Kruys A."/>
            <person name="Hutchinson M.I."/>
            <person name="Powell A.J."/>
            <person name="Barry K."/>
            <person name="Miller A.N."/>
            <person name="Grigoriev I.V."/>
            <person name="Debuchy R."/>
            <person name="Gladieux P."/>
            <person name="Hiltunen Thoren M."/>
            <person name="Johannesson H."/>
        </authorList>
    </citation>
    <scope>NUCLEOTIDE SEQUENCE</scope>
    <source>
        <strain evidence="3">PSN243</strain>
    </source>
</reference>
<dbReference type="Proteomes" id="UP001321760">
    <property type="component" value="Unassembled WGS sequence"/>
</dbReference>
<evidence type="ECO:0000313" key="3">
    <source>
        <dbReference type="EMBL" id="KAK4446403.1"/>
    </source>
</evidence>
<evidence type="ECO:0000256" key="1">
    <source>
        <dbReference type="SAM" id="MobiDB-lite"/>
    </source>
</evidence>
<dbReference type="InterPro" id="IPR057678">
    <property type="entry name" value="DUF7918"/>
</dbReference>
<dbReference type="PANTHER" id="PTHR36223:SF1">
    <property type="entry name" value="TRANSCRIPTION ELONGATION FACTOR EAF N-TERMINAL DOMAIN-CONTAINING PROTEIN"/>
    <property type="match status" value="1"/>
</dbReference>
<evidence type="ECO:0000259" key="2">
    <source>
        <dbReference type="Pfam" id="PF25534"/>
    </source>
</evidence>
<keyword evidence="4" id="KW-1185">Reference proteome</keyword>
<proteinExistence type="predicted"/>
<dbReference type="PANTHER" id="PTHR36223">
    <property type="entry name" value="BETA-LACTAMASE-TYPE TRANSPEPTIDASE FOLD DOMAIN CONTAINING PROTEIN"/>
    <property type="match status" value="1"/>
</dbReference>
<feature type="compositionally biased region" description="Basic residues" evidence="1">
    <location>
        <begin position="42"/>
        <end position="53"/>
    </location>
</feature>
<evidence type="ECO:0000313" key="4">
    <source>
        <dbReference type="Proteomes" id="UP001321760"/>
    </source>
</evidence>
<organism evidence="3 4">
    <name type="scientific">Podospora aff. communis PSN243</name>
    <dbReference type="NCBI Taxonomy" id="3040156"/>
    <lineage>
        <taxon>Eukaryota</taxon>
        <taxon>Fungi</taxon>
        <taxon>Dikarya</taxon>
        <taxon>Ascomycota</taxon>
        <taxon>Pezizomycotina</taxon>
        <taxon>Sordariomycetes</taxon>
        <taxon>Sordariomycetidae</taxon>
        <taxon>Sordariales</taxon>
        <taxon>Podosporaceae</taxon>
        <taxon>Podospora</taxon>
    </lineage>
</organism>
<dbReference type="Pfam" id="PF25534">
    <property type="entry name" value="DUF7918"/>
    <property type="match status" value="1"/>
</dbReference>
<feature type="domain" description="DUF7918" evidence="2">
    <location>
        <begin position="69"/>
        <end position="287"/>
    </location>
</feature>